<dbReference type="Proteomes" id="UP000001887">
    <property type="component" value="Chromosome"/>
</dbReference>
<evidence type="ECO:0000313" key="2">
    <source>
        <dbReference type="Proteomes" id="UP000001887"/>
    </source>
</evidence>
<dbReference type="PROSITE" id="PS51257">
    <property type="entry name" value="PROKAR_LIPOPROTEIN"/>
    <property type="match status" value="1"/>
</dbReference>
<dbReference type="HOGENOM" id="CLU_2118811_0_0_0"/>
<gene>
    <name evidence="1" type="ordered locus">Psta_0675</name>
</gene>
<dbReference type="KEGG" id="psl:Psta_0675"/>
<name>D2R5A2_PIRSD</name>
<sequence precursor="true">MGRVKSVSLFLCLLATGCGPSTSLPSYAKYDLDGGRYFVEIENTQGGASLHSNSRGEGKVVTEEFYDFSWGKTHHLRIENGKLTIDGADGGELKPGDRIVVKSSGETFVNGTKR</sequence>
<organism evidence="1 2">
    <name type="scientific">Pirellula staleyi (strain ATCC 27377 / DSM 6068 / ICPB 4128)</name>
    <name type="common">Pirella staleyi</name>
    <dbReference type="NCBI Taxonomy" id="530564"/>
    <lineage>
        <taxon>Bacteria</taxon>
        <taxon>Pseudomonadati</taxon>
        <taxon>Planctomycetota</taxon>
        <taxon>Planctomycetia</taxon>
        <taxon>Pirellulales</taxon>
        <taxon>Pirellulaceae</taxon>
        <taxon>Pirellula</taxon>
    </lineage>
</organism>
<protein>
    <recommendedName>
        <fullName evidence="3">Lipoprotein</fullName>
    </recommendedName>
</protein>
<keyword evidence="2" id="KW-1185">Reference proteome</keyword>
<dbReference type="STRING" id="530564.Psta_0675"/>
<evidence type="ECO:0008006" key="3">
    <source>
        <dbReference type="Google" id="ProtNLM"/>
    </source>
</evidence>
<reference evidence="1 2" key="1">
    <citation type="journal article" date="2009" name="Stand. Genomic Sci.">
        <title>Complete genome sequence of Pirellula staleyi type strain (ATCC 27377).</title>
        <authorList>
            <person name="Clum A."/>
            <person name="Tindall B.J."/>
            <person name="Sikorski J."/>
            <person name="Ivanova N."/>
            <person name="Mavrommatis K."/>
            <person name="Lucas S."/>
            <person name="Glavina del Rio T."/>
            <person name="Nolan M."/>
            <person name="Chen F."/>
            <person name="Tice H."/>
            <person name="Pitluck S."/>
            <person name="Cheng J.F."/>
            <person name="Chertkov O."/>
            <person name="Brettin T."/>
            <person name="Han C."/>
            <person name="Detter J.C."/>
            <person name="Kuske C."/>
            <person name="Bruce D."/>
            <person name="Goodwin L."/>
            <person name="Ovchinikova G."/>
            <person name="Pati A."/>
            <person name="Mikhailova N."/>
            <person name="Chen A."/>
            <person name="Palaniappan K."/>
            <person name="Land M."/>
            <person name="Hauser L."/>
            <person name="Chang Y.J."/>
            <person name="Jeffries C.D."/>
            <person name="Chain P."/>
            <person name="Rohde M."/>
            <person name="Goker M."/>
            <person name="Bristow J."/>
            <person name="Eisen J.A."/>
            <person name="Markowitz V."/>
            <person name="Hugenholtz P."/>
            <person name="Kyrpides N.C."/>
            <person name="Klenk H.P."/>
            <person name="Lapidus A."/>
        </authorList>
    </citation>
    <scope>NUCLEOTIDE SEQUENCE [LARGE SCALE GENOMIC DNA]</scope>
    <source>
        <strain evidence="2">ATCC 27377 / DSM 6068 / ICPB 4128</strain>
    </source>
</reference>
<dbReference type="AlphaFoldDB" id="D2R5A2"/>
<evidence type="ECO:0000313" key="1">
    <source>
        <dbReference type="EMBL" id="ADB15361.1"/>
    </source>
</evidence>
<dbReference type="EMBL" id="CP001848">
    <property type="protein sequence ID" value="ADB15361.1"/>
    <property type="molecule type" value="Genomic_DNA"/>
</dbReference>
<proteinExistence type="predicted"/>
<accession>D2R5A2</accession>